<dbReference type="GO" id="GO:0034455">
    <property type="term" value="C:t-UTP complex"/>
    <property type="evidence" value="ECO:0007669"/>
    <property type="project" value="TreeGrafter"/>
</dbReference>
<evidence type="ECO:0000256" key="4">
    <source>
        <dbReference type="ARBA" id="ARBA00015399"/>
    </source>
</evidence>
<dbReference type="InParanoid" id="A0A4V3SJ05"/>
<evidence type="ECO:0000256" key="5">
    <source>
        <dbReference type="ARBA" id="ARBA00022517"/>
    </source>
</evidence>
<keyword evidence="6 10" id="KW-0698">rRNA processing</keyword>
<dbReference type="SMART" id="SM01036">
    <property type="entry name" value="BP28CT"/>
    <property type="match status" value="1"/>
</dbReference>
<feature type="domain" description="BP28 C-terminal" evidence="11">
    <location>
        <begin position="1523"/>
        <end position="1676"/>
    </location>
</feature>
<dbReference type="Gene3D" id="1.25.10.10">
    <property type="entry name" value="Leucine-rich Repeat Variant"/>
    <property type="match status" value="2"/>
</dbReference>
<evidence type="ECO:0000256" key="1">
    <source>
        <dbReference type="ARBA" id="ARBA00004604"/>
    </source>
</evidence>
<organism evidence="12 13">
    <name type="scientific">Ascodesmis nigricans</name>
    <dbReference type="NCBI Taxonomy" id="341454"/>
    <lineage>
        <taxon>Eukaryota</taxon>
        <taxon>Fungi</taxon>
        <taxon>Dikarya</taxon>
        <taxon>Ascomycota</taxon>
        <taxon>Pezizomycotina</taxon>
        <taxon>Pezizomycetes</taxon>
        <taxon>Pezizales</taxon>
        <taxon>Ascodesmidaceae</taxon>
        <taxon>Ascodesmis</taxon>
    </lineage>
</organism>
<dbReference type="STRING" id="341454.A0A4V3SJ05"/>
<dbReference type="GO" id="GO:0045943">
    <property type="term" value="P:positive regulation of transcription by RNA polymerase I"/>
    <property type="evidence" value="ECO:0007669"/>
    <property type="project" value="TreeGrafter"/>
</dbReference>
<gene>
    <name evidence="12" type="ORF">EX30DRAFT_318094</name>
</gene>
<reference evidence="12 13" key="1">
    <citation type="submission" date="2019-04" db="EMBL/GenBank/DDBJ databases">
        <title>Comparative genomics and transcriptomics to analyze fruiting body development in filamentous ascomycetes.</title>
        <authorList>
            <consortium name="DOE Joint Genome Institute"/>
            <person name="Lutkenhaus R."/>
            <person name="Traeger S."/>
            <person name="Breuer J."/>
            <person name="Kuo A."/>
            <person name="Lipzen A."/>
            <person name="Pangilinan J."/>
            <person name="Dilworth D."/>
            <person name="Sandor L."/>
            <person name="Poggeler S."/>
            <person name="Barry K."/>
            <person name="Grigoriev I.V."/>
            <person name="Nowrousian M."/>
        </authorList>
    </citation>
    <scope>NUCLEOTIDE SEQUENCE [LARGE SCALE GENOMIC DNA]</scope>
    <source>
        <strain evidence="12 13">CBS 389.68</strain>
    </source>
</reference>
<evidence type="ECO:0000256" key="7">
    <source>
        <dbReference type="ARBA" id="ARBA00023242"/>
    </source>
</evidence>
<dbReference type="InterPro" id="IPR056473">
    <property type="entry name" value="HEAT_Utp10/HEAT1"/>
</dbReference>
<proteinExistence type="inferred from homology"/>
<dbReference type="PANTHER" id="PTHR13457">
    <property type="entry name" value="BAP28"/>
    <property type="match status" value="1"/>
</dbReference>
<comment type="similarity">
    <text evidence="2 10">Belongs to the HEATR1/UTP10 family.</text>
</comment>
<dbReference type="Proteomes" id="UP000298138">
    <property type="component" value="Unassembled WGS sequence"/>
</dbReference>
<dbReference type="FunCoup" id="A0A4V3SJ05">
    <property type="interactions" value="1085"/>
</dbReference>
<comment type="subunit">
    <text evidence="3 10">Component of the ribosomal small subunit (SSU) processome.</text>
</comment>
<dbReference type="OrthoDB" id="31183at2759"/>
<evidence type="ECO:0000256" key="8">
    <source>
        <dbReference type="ARBA" id="ARBA00023274"/>
    </source>
</evidence>
<dbReference type="EMBL" id="ML220116">
    <property type="protein sequence ID" value="TGZ82115.1"/>
    <property type="molecule type" value="Genomic_DNA"/>
</dbReference>
<dbReference type="SUPFAM" id="SSF48371">
    <property type="entry name" value="ARM repeat"/>
    <property type="match status" value="2"/>
</dbReference>
<evidence type="ECO:0000256" key="9">
    <source>
        <dbReference type="ARBA" id="ARBA00025076"/>
    </source>
</evidence>
<dbReference type="Pfam" id="PF23243">
    <property type="entry name" value="HEAT_HEATR1"/>
    <property type="match status" value="1"/>
</dbReference>
<comment type="subcellular location">
    <subcellularLocation>
        <location evidence="1 10">Nucleus</location>
        <location evidence="1 10">Nucleolus</location>
    </subcellularLocation>
</comment>
<name>A0A4V3SJ05_9PEZI</name>
<keyword evidence="8 10" id="KW-0687">Ribonucleoprotein</keyword>
<dbReference type="Pfam" id="PF08146">
    <property type="entry name" value="BP28CT"/>
    <property type="match status" value="1"/>
</dbReference>
<evidence type="ECO:0000256" key="10">
    <source>
        <dbReference type="RuleBase" id="RU367065"/>
    </source>
</evidence>
<dbReference type="InterPro" id="IPR016024">
    <property type="entry name" value="ARM-type_fold"/>
</dbReference>
<dbReference type="InterPro" id="IPR040191">
    <property type="entry name" value="UTP10"/>
</dbReference>
<accession>A0A4V3SJ05</accession>
<evidence type="ECO:0000256" key="2">
    <source>
        <dbReference type="ARBA" id="ARBA00010559"/>
    </source>
</evidence>
<dbReference type="InterPro" id="IPR012954">
    <property type="entry name" value="BP28_C_dom"/>
</dbReference>
<comment type="function">
    <text evidence="9">Involved in nucleolar processing of pre-18S ribosomal RNA. Involved in ribosome biosynthesis.</text>
</comment>
<dbReference type="GO" id="GO:0030515">
    <property type="term" value="F:snoRNA binding"/>
    <property type="evidence" value="ECO:0007669"/>
    <property type="project" value="TreeGrafter"/>
</dbReference>
<keyword evidence="5 10" id="KW-0690">Ribosome biogenesis</keyword>
<evidence type="ECO:0000313" key="12">
    <source>
        <dbReference type="EMBL" id="TGZ82115.1"/>
    </source>
</evidence>
<protein>
    <recommendedName>
        <fullName evidence="4 10">U3 small nucleolar RNA-associated protein 10</fullName>
    </recommendedName>
</protein>
<keyword evidence="13" id="KW-1185">Reference proteome</keyword>
<sequence length="1810" mass="200279">MASSLVRQLQQIAAESTNTLNKDKIKSIHSTSLLFPKAYAATQDLDSIFAIALEGFHDLCTLDDRFNPFARTLFSETSKDVDRFQQTKAEVKTLNRSIESFLELVSGRLLLKPALKAVEWLVRRFRIQDQNTTALLLAFLPYHAHPTLFPAVLNIIEPKDIPHELKFIRPYLKPATPIPRHVITHTLSHRREFLELLINHVFSVVAAKRDNHALLSFFAAVMTESFSLMCDAARSPTKSGITEEEVLQRALPLLQRTFQSKKSPEFQIGGYMLTTVLVSKMPLKDEVSLALMRDVANGFTHETVTPAFACLALIAQTRTGDNAYKLPKDIVAALLQTPSLLERLQKMAIKYRIDNMVAGLVNGVFALMGQKYGQKEFNLVVKLLQGSNFGPKVQKSILGSFVELAQDLNRLNDKPRDQEAIREELSTLLVEWTEQGTDGKIGKILPGIFSEKNVDLEMLELSLRTVIPRQITASDESGEKDAMAIEAPKPEKITVSSLVENIPKSLDVVSFLAPGTEKIHKPFEEAFIVGARSQNAYEIIFAHPVLAGRESKDARALTLLASIWITQSAPIIVRSNALKQASKMIQSISKEKIDFQALIPLGLVALADPAERVRKEADGFIRTIREAYQSASDAGQKKKKSKGDTMEYWGYESIYGTGKETENLQWLDSHDAKKFLDAIIGHGMGECVMDASFIGKLLATEVGSTKGQKKDEGRLKSSTRTSVMAFLCSHAACVPQLLVRYRLLAMLNGINRSRTEYLLPVLESWAARALEDRKAQCVREHVDFEALESQLIRVVAPGENIQTVAVLLNIIGNATGGQNLVSVAAKHVVEIWDSLDESVQTSAIQILLNTRLSNAPGAAEATEILSTVRLSTETFRTVLDQARGLLKPALEWKTIGTVKRRRTVASDRPIEQEEVIAAAVTFTTVVLEMLETQGAGEHSQLMGMLFSVLGDIGMADFSGITFMQNLLLSCIRDIVKLFKTTSTDFNLASQVRADVLVSCVRSTASPQVQNLALLLLSDLADIAPDTVKHSVMPIFTFMGANTLRQDDEYSAHVIEQTVKRIIPPLVKSLYEGGGDPLIGAAELIGTFVMSYKHVPVHRRVRLYSALTETLGPKDFGFALLVKLAARYNVEDADNEVKEFCSQLMAQFPASVQVTAAIKYLDIIVEFLAQPNNAVAQILLTEEEDNQEVSHIEMSQRLLGGLKAFLSSPQLKQKTARLFKSETPETETLHQLFTQAMERVMLLGEKYAKEAIIAPYTTSLMDILLDLLSIPEFVRVIDALLSREQSLFRSSALTTFRDRVYVEYRTDDASRAAILSLSSRIARLIPAAFTSNELKADAILCLQAVTIKFGRSDLNTIASLADTVVGPGALGNTDTGLRVLSLVTLTHMTTALGGRIVPVLPKSMPAVITYLQTATANPDETQRLLHNAAFRYIQELINTVPSFMTTYLPKLLPLVAESAKHEVFQELTAAEVREDFLDALAEKLEFKAVITAFTKTWPVICNAGDEAMEEAAETVQKAVENSSKSTVQKASSSLLTFFINALDVRRVEGLDQDSGDVEELETLVVKAILDMVYKLNDSIFKPMFIRFVEWAVEDLKGSDEVGCLKRTITLWKLLGVLSENLKALVTDYFSHPLPAAISFLSTPPPPPSSPISSLVLTATTTILSSLTTAFITDDRDFWLSPTHFTPLLPCLLSLLTHPSTYTYTFTTTSVIPAIVELAIAAMSEDHSKQMNQGLLKLCRDENWEIRLSAVTALKEVWTRVGEDWMALLPESVPVIAELLEDDEEAVERETQRWIAEVEGFLGEGEVMGMLT</sequence>
<dbReference type="PANTHER" id="PTHR13457:SF1">
    <property type="entry name" value="HEAT REPEAT-CONTAINING PROTEIN 1"/>
    <property type="match status" value="1"/>
</dbReference>
<dbReference type="InterPro" id="IPR022125">
    <property type="entry name" value="U3snoRNP10_N"/>
</dbReference>
<evidence type="ECO:0000256" key="6">
    <source>
        <dbReference type="ARBA" id="ARBA00022552"/>
    </source>
</evidence>
<dbReference type="GO" id="GO:0032040">
    <property type="term" value="C:small-subunit processome"/>
    <property type="evidence" value="ECO:0007669"/>
    <property type="project" value="TreeGrafter"/>
</dbReference>
<dbReference type="GO" id="GO:0000462">
    <property type="term" value="P:maturation of SSU-rRNA from tricistronic rRNA transcript (SSU-rRNA, 5.8S rRNA, LSU-rRNA)"/>
    <property type="evidence" value="ECO:0007669"/>
    <property type="project" value="TreeGrafter"/>
</dbReference>
<dbReference type="Pfam" id="PF12397">
    <property type="entry name" value="U3snoRNP10"/>
    <property type="match status" value="1"/>
</dbReference>
<dbReference type="GO" id="GO:0030686">
    <property type="term" value="C:90S preribosome"/>
    <property type="evidence" value="ECO:0007669"/>
    <property type="project" value="TreeGrafter"/>
</dbReference>
<keyword evidence="7 10" id="KW-0539">Nucleus</keyword>
<evidence type="ECO:0000313" key="13">
    <source>
        <dbReference type="Proteomes" id="UP000298138"/>
    </source>
</evidence>
<dbReference type="InterPro" id="IPR011989">
    <property type="entry name" value="ARM-like"/>
</dbReference>
<evidence type="ECO:0000259" key="11">
    <source>
        <dbReference type="SMART" id="SM01036"/>
    </source>
</evidence>
<evidence type="ECO:0000256" key="3">
    <source>
        <dbReference type="ARBA" id="ARBA00011399"/>
    </source>
</evidence>